<organism evidence="1 2">
    <name type="scientific">Dysosmobacter segnis</name>
    <dbReference type="NCBI Taxonomy" id="2763042"/>
    <lineage>
        <taxon>Bacteria</taxon>
        <taxon>Bacillati</taxon>
        <taxon>Bacillota</taxon>
        <taxon>Clostridia</taxon>
        <taxon>Eubacteriales</taxon>
        <taxon>Oscillospiraceae</taxon>
        <taxon>Dysosmobacter</taxon>
    </lineage>
</organism>
<proteinExistence type="predicted"/>
<dbReference type="AlphaFoldDB" id="A0A923ML76"/>
<keyword evidence="2" id="KW-1185">Reference proteome</keyword>
<dbReference type="Proteomes" id="UP000620327">
    <property type="component" value="Unassembled WGS sequence"/>
</dbReference>
<dbReference type="RefSeq" id="WP_187015937.1">
    <property type="nucleotide sequence ID" value="NZ_JACOQI010000021.1"/>
</dbReference>
<dbReference type="EMBL" id="JACOQI010000021">
    <property type="protein sequence ID" value="MBC5771746.1"/>
    <property type="molecule type" value="Genomic_DNA"/>
</dbReference>
<evidence type="ECO:0000313" key="1">
    <source>
        <dbReference type="EMBL" id="MBC5771746.1"/>
    </source>
</evidence>
<protein>
    <submittedName>
        <fullName evidence="1">Uncharacterized protein</fullName>
    </submittedName>
</protein>
<evidence type="ECO:0000313" key="2">
    <source>
        <dbReference type="Proteomes" id="UP000620327"/>
    </source>
</evidence>
<reference evidence="1" key="1">
    <citation type="submission" date="2020-08" db="EMBL/GenBank/DDBJ databases">
        <title>Genome public.</title>
        <authorList>
            <person name="Liu C."/>
            <person name="Sun Q."/>
        </authorList>
    </citation>
    <scope>NUCLEOTIDE SEQUENCE</scope>
    <source>
        <strain evidence="1">BX15</strain>
    </source>
</reference>
<comment type="caution">
    <text evidence="1">The sequence shown here is derived from an EMBL/GenBank/DDBJ whole genome shotgun (WGS) entry which is preliminary data.</text>
</comment>
<name>A0A923ML76_9FIRM</name>
<sequence>MSKQSGFLAKQAAIQQKMIDDAQRVTCELMAETLQITLHEEFGWGYDRLVKLDLLWRENYKHFLGAMNHKNPDADVLQVHLDRRLADVYKNRQPMDPFERRYPEIKPVTYNRKK</sequence>
<accession>A0A923ML76</accession>
<gene>
    <name evidence="1" type="ORF">H8Z83_15700</name>
</gene>